<dbReference type="Gene3D" id="2.130.10.10">
    <property type="entry name" value="YVTN repeat-like/Quinoprotein amine dehydrogenase"/>
    <property type="match status" value="1"/>
</dbReference>
<proteinExistence type="predicted"/>
<organism evidence="1 2">
    <name type="scientific">Heterorhabditis bacteriophora</name>
    <name type="common">Entomopathogenic nematode worm</name>
    <dbReference type="NCBI Taxonomy" id="37862"/>
    <lineage>
        <taxon>Eukaryota</taxon>
        <taxon>Metazoa</taxon>
        <taxon>Ecdysozoa</taxon>
        <taxon>Nematoda</taxon>
        <taxon>Chromadorea</taxon>
        <taxon>Rhabditida</taxon>
        <taxon>Rhabditina</taxon>
        <taxon>Rhabditomorpha</taxon>
        <taxon>Strongyloidea</taxon>
        <taxon>Heterorhabditidae</taxon>
        <taxon>Heterorhabditis</taxon>
    </lineage>
</organism>
<dbReference type="GO" id="GO:0005643">
    <property type="term" value="C:nuclear pore"/>
    <property type="evidence" value="ECO:0007669"/>
    <property type="project" value="TreeGrafter"/>
</dbReference>
<dbReference type="PANTHER" id="PTHR14494:SF0">
    <property type="entry name" value="ALADIN"/>
    <property type="match status" value="1"/>
</dbReference>
<accession>A0A1I7X6Z2</accession>
<evidence type="ECO:0000313" key="2">
    <source>
        <dbReference type="WBParaSite" id="Hba_13249"/>
    </source>
</evidence>
<dbReference type="Proteomes" id="UP000095283">
    <property type="component" value="Unplaced"/>
</dbReference>
<dbReference type="InterPro" id="IPR036322">
    <property type="entry name" value="WD40_repeat_dom_sf"/>
</dbReference>
<dbReference type="AlphaFoldDB" id="A0A1I7X6Z2"/>
<protein>
    <submittedName>
        <fullName evidence="2">WD_REPEATS_REGION domain-containing protein</fullName>
    </submittedName>
</protein>
<reference evidence="2" key="1">
    <citation type="submission" date="2016-11" db="UniProtKB">
        <authorList>
            <consortium name="WormBaseParasite"/>
        </authorList>
    </citation>
    <scope>IDENTIFICATION</scope>
</reference>
<evidence type="ECO:0000313" key="1">
    <source>
        <dbReference type="Proteomes" id="UP000095283"/>
    </source>
</evidence>
<keyword evidence="1" id="KW-1185">Reference proteome</keyword>
<dbReference type="GO" id="GO:0006913">
    <property type="term" value="P:nucleocytoplasmic transport"/>
    <property type="evidence" value="ECO:0007669"/>
    <property type="project" value="TreeGrafter"/>
</dbReference>
<dbReference type="SUPFAM" id="SSF50978">
    <property type="entry name" value="WD40 repeat-like"/>
    <property type="match status" value="1"/>
</dbReference>
<sequence>MSLLDFPPLNTDGRPYALQEFNGRIITGNIEEFSSMTKCEFLADYPFIERTHLNNLQHSISKDNVRNAFVFKETDKMSQAWDKWYVFNYEKFATWFKRKYFKEQRRFVRRSRSSHKRYGNDQLMASCETRYILLCVQPFLVYLFYHVFHSYAIVFVLGRGVLRVRNGFASLASKFMPFQGQEKIDELLQQFAGTINWLVKNNWLRCFVVHEDGRRLAVCQVNNYIRIYGIGPGAQKTPLTLKHPLQLNVTSMAWQPFDQRVLAVATESRILIWRLNVKATNIKPSAQCAQVIDLSFGPISQIIWDRTTSSSILAISPNSTKIMIVDTSNGEIDSFGAWTGGNITRLIPTVDGRRIAILYTGNLIRLAIDIEYNLFHTHYSNFSHYYVTEYMTGILGVKKSGVHWQGRPLLLCGHLLGILYYLLLRKITKYMPFRLLPRLKKMQKDRQKRTFLEKSIFSIFRNRSKIILFSFFIHEWLLYEVSSENAEVISLFIVDWHPTVRLTPSQYLTTGLY</sequence>
<dbReference type="PANTHER" id="PTHR14494">
    <property type="entry name" value="ALADIN/ADRACALIN/AAAS"/>
    <property type="match status" value="1"/>
</dbReference>
<dbReference type="InterPro" id="IPR045139">
    <property type="entry name" value="Aladin"/>
</dbReference>
<dbReference type="InterPro" id="IPR015943">
    <property type="entry name" value="WD40/YVTN_repeat-like_dom_sf"/>
</dbReference>
<name>A0A1I7X6Z2_HETBA</name>
<dbReference type="WBParaSite" id="Hba_13249">
    <property type="protein sequence ID" value="Hba_13249"/>
    <property type="gene ID" value="Hba_13249"/>
</dbReference>